<dbReference type="EMBL" id="HQ728264">
    <property type="protein sequence ID" value="AEJ81379.1"/>
    <property type="molecule type" value="Genomic_DNA"/>
</dbReference>
<protein>
    <submittedName>
        <fullName evidence="1">Gp03</fullName>
    </submittedName>
</protein>
<dbReference type="KEGG" id="vg:14010434"/>
<keyword evidence="2" id="KW-1185">Reference proteome</keyword>
<evidence type="ECO:0000313" key="2">
    <source>
        <dbReference type="Proteomes" id="UP000008892"/>
    </source>
</evidence>
<evidence type="ECO:0000313" key="1">
    <source>
        <dbReference type="EMBL" id="AEJ81379.1"/>
    </source>
</evidence>
<organism evidence="1 2">
    <name type="scientific">Erwinia phage vB_EamM-Y2</name>
    <dbReference type="NCBI Taxonomy" id="1051676"/>
    <lineage>
        <taxon>Viruses</taxon>
        <taxon>Duplodnaviria</taxon>
        <taxon>Heunggongvirae</taxon>
        <taxon>Uroviricota</taxon>
        <taxon>Caudoviricetes</taxon>
        <taxon>Chaseviridae</taxon>
        <taxon>Cleopatravirinae</taxon>
        <taxon>Loessnervirus</taxon>
        <taxon>Loessnervirus Y2</taxon>
    </lineage>
</organism>
<sequence length="59" mass="6773">MLILPRYCDYFGMLECDKIASGLIPSKMRFDCQSGMCFVYNIVTNIACQFCHSFCMLSL</sequence>
<dbReference type="RefSeq" id="YP_007004653.1">
    <property type="nucleotide sequence ID" value="NC_019504.1"/>
</dbReference>
<dbReference type="Proteomes" id="UP000008892">
    <property type="component" value="Segment"/>
</dbReference>
<dbReference type="GeneID" id="14010434"/>
<reference evidence="1 2" key="1">
    <citation type="journal article" date="2011" name="Appl. Environ. Microbiol.">
        <title>Novel Virulent and Broad-Host-Range Erwinia amylovora Bacteriophages Reveal a High Degree of Mosaicism and a Relationship to Enterobacteriaceae Phages.</title>
        <authorList>
            <person name="Born Y."/>
            <person name="Fieseler L."/>
            <person name="Marazzi J."/>
            <person name="Lurz R."/>
            <person name="Duffy B."/>
            <person name="Loessner M.J."/>
        </authorList>
    </citation>
    <scope>NUCLEOTIDE SEQUENCE [LARGE SCALE GENOMIC DNA]</scope>
</reference>
<accession>G0YPV2</accession>
<proteinExistence type="predicted"/>
<name>G0YPV2_9CAUD</name>